<comment type="subcellular location">
    <subcellularLocation>
        <location evidence="1">Endoplasmic reticulum</location>
    </subcellularLocation>
</comment>
<protein>
    <submittedName>
        <fullName evidence="9">Piso0_002364 protein</fullName>
    </submittedName>
</protein>
<dbReference type="STRING" id="559304.G8YEV0"/>
<evidence type="ECO:0000259" key="8">
    <source>
        <dbReference type="SMART" id="SM01117"/>
    </source>
</evidence>
<name>G8YEV0_PICSO</name>
<keyword evidence="5" id="KW-0408">Iron</keyword>
<keyword evidence="2" id="KW-0349">Heme</keyword>
<evidence type="ECO:0000256" key="3">
    <source>
        <dbReference type="ARBA" id="ARBA00022723"/>
    </source>
</evidence>
<comment type="similarity">
    <text evidence="6">Belongs to the cytochrome b5 family. MAPR subfamily.</text>
</comment>
<dbReference type="AlphaFoldDB" id="G8YEV0"/>
<feature type="signal peptide" evidence="7">
    <location>
        <begin position="1"/>
        <end position="20"/>
    </location>
</feature>
<dbReference type="GO" id="GO:0005783">
    <property type="term" value="C:endoplasmic reticulum"/>
    <property type="evidence" value="ECO:0007669"/>
    <property type="project" value="UniProtKB-SubCell"/>
</dbReference>
<reference evidence="9 10" key="1">
    <citation type="journal article" date="2012" name="G3 (Bethesda)">
        <title>Pichia sorbitophila, an interspecies yeast hybrid reveals early steps of genome resolution following polyploidization.</title>
        <authorList>
            <person name="Leh Louis V."/>
            <person name="Despons L."/>
            <person name="Friedrich A."/>
            <person name="Martin T."/>
            <person name="Durrens P."/>
            <person name="Casaregola S."/>
            <person name="Neuveglise C."/>
            <person name="Fairhead C."/>
            <person name="Marck C."/>
            <person name="Cruz J.A."/>
            <person name="Straub M.L."/>
            <person name="Kugler V."/>
            <person name="Sacerdot C."/>
            <person name="Uzunov Z."/>
            <person name="Thierry A."/>
            <person name="Weiss S."/>
            <person name="Bleykasten C."/>
            <person name="De Montigny J."/>
            <person name="Jacques N."/>
            <person name="Jung P."/>
            <person name="Lemaire M."/>
            <person name="Mallet S."/>
            <person name="Morel G."/>
            <person name="Richard G.F."/>
            <person name="Sarkar A."/>
            <person name="Savel G."/>
            <person name="Schacherer J."/>
            <person name="Seret M.L."/>
            <person name="Talla E."/>
            <person name="Samson G."/>
            <person name="Jubin C."/>
            <person name="Poulain J."/>
            <person name="Vacherie B."/>
            <person name="Barbe V."/>
            <person name="Pelletier E."/>
            <person name="Sherman D.J."/>
            <person name="Westhof E."/>
            <person name="Weissenbach J."/>
            <person name="Baret P.V."/>
            <person name="Wincker P."/>
            <person name="Gaillardin C."/>
            <person name="Dujon B."/>
            <person name="Souciet J.L."/>
        </authorList>
    </citation>
    <scope>NUCLEOTIDE SEQUENCE [LARGE SCALE GENOMIC DNA]</scope>
    <source>
        <strain evidence="10">ATCC MYA-4447 / BCRC 22081 / CBS 7064 / NBRC 10061 / NRRL Y-12695</strain>
    </source>
</reference>
<evidence type="ECO:0000256" key="6">
    <source>
        <dbReference type="ARBA" id="ARBA00038357"/>
    </source>
</evidence>
<dbReference type="FunFam" id="3.10.120.10:FF:000003">
    <property type="entry name" value="membrane-associated progesterone receptor component 1"/>
    <property type="match status" value="1"/>
</dbReference>
<proteinExistence type="inferred from homology"/>
<keyword evidence="3" id="KW-0479">Metal-binding</keyword>
<dbReference type="InParanoid" id="G8YEV0"/>
<feature type="chain" id="PRO_5003519062" evidence="7">
    <location>
        <begin position="21"/>
        <end position="150"/>
    </location>
</feature>
<keyword evidence="10" id="KW-1185">Reference proteome</keyword>
<dbReference type="InterPro" id="IPR001199">
    <property type="entry name" value="Cyt_B5-like_heme/steroid-bd"/>
</dbReference>
<dbReference type="OrthoDB" id="547796at2759"/>
<dbReference type="GO" id="GO:0020037">
    <property type="term" value="F:heme binding"/>
    <property type="evidence" value="ECO:0007669"/>
    <property type="project" value="UniProtKB-ARBA"/>
</dbReference>
<evidence type="ECO:0000256" key="4">
    <source>
        <dbReference type="ARBA" id="ARBA00022824"/>
    </source>
</evidence>
<feature type="domain" description="Cytochrome b5 heme-binding" evidence="8">
    <location>
        <begin position="41"/>
        <end position="142"/>
    </location>
</feature>
<keyword evidence="4" id="KW-0256">Endoplasmic reticulum</keyword>
<evidence type="ECO:0000256" key="7">
    <source>
        <dbReference type="SAM" id="SignalP"/>
    </source>
</evidence>
<dbReference type="Proteomes" id="UP000005222">
    <property type="component" value="Chromosome I"/>
</dbReference>
<dbReference type="GO" id="GO:0046872">
    <property type="term" value="F:metal ion binding"/>
    <property type="evidence" value="ECO:0007669"/>
    <property type="project" value="UniProtKB-KW"/>
</dbReference>
<keyword evidence="7" id="KW-0732">Signal</keyword>
<evidence type="ECO:0000256" key="1">
    <source>
        <dbReference type="ARBA" id="ARBA00004240"/>
    </source>
</evidence>
<dbReference type="SMART" id="SM01117">
    <property type="entry name" value="Cyt-b5"/>
    <property type="match status" value="1"/>
</dbReference>
<evidence type="ECO:0000313" key="10">
    <source>
        <dbReference type="Proteomes" id="UP000005222"/>
    </source>
</evidence>
<dbReference type="HOGENOM" id="CLU_042860_1_2_1"/>
<organism evidence="9 10">
    <name type="scientific">Pichia sorbitophila (strain ATCC MYA-4447 / BCRC 22081 / CBS 7064 / NBRC 10061 / NRRL Y-12695)</name>
    <name type="common">Hybrid yeast</name>
    <dbReference type="NCBI Taxonomy" id="559304"/>
    <lineage>
        <taxon>Eukaryota</taxon>
        <taxon>Fungi</taxon>
        <taxon>Dikarya</taxon>
        <taxon>Ascomycota</taxon>
        <taxon>Saccharomycotina</taxon>
        <taxon>Pichiomycetes</taxon>
        <taxon>Debaryomycetaceae</taxon>
        <taxon>Millerozyma</taxon>
    </lineage>
</organism>
<evidence type="ECO:0000256" key="5">
    <source>
        <dbReference type="ARBA" id="ARBA00023004"/>
    </source>
</evidence>
<dbReference type="EMBL" id="FO082051">
    <property type="protein sequence ID" value="CCE81699.1"/>
    <property type="molecule type" value="Genomic_DNA"/>
</dbReference>
<accession>G8YEV0</accession>
<dbReference type="InterPro" id="IPR050577">
    <property type="entry name" value="MAPR/NEUFC/NENF-like"/>
</dbReference>
<gene>
    <name evidence="9" type="primary">Piso0_002364</name>
    <name evidence="9" type="ORF">GNLVRS01_PISO0I08566g</name>
</gene>
<evidence type="ECO:0000256" key="2">
    <source>
        <dbReference type="ARBA" id="ARBA00022617"/>
    </source>
</evidence>
<dbReference type="Gene3D" id="3.10.120.10">
    <property type="entry name" value="Cytochrome b5-like heme/steroid binding domain"/>
    <property type="match status" value="1"/>
</dbReference>
<dbReference type="eggNOG" id="KOG1110">
    <property type="taxonomic scope" value="Eukaryota"/>
</dbReference>
<dbReference type="InterPro" id="IPR036400">
    <property type="entry name" value="Cyt_B5-like_heme/steroid_sf"/>
</dbReference>
<dbReference type="Pfam" id="PF00173">
    <property type="entry name" value="Cyt-b5"/>
    <property type="match status" value="1"/>
</dbReference>
<dbReference type="FunCoup" id="G8YEV0">
    <property type="interactions" value="1359"/>
</dbReference>
<evidence type="ECO:0000313" key="9">
    <source>
        <dbReference type="EMBL" id="CCE81699.1"/>
    </source>
</evidence>
<dbReference type="GO" id="GO:0016020">
    <property type="term" value="C:membrane"/>
    <property type="evidence" value="ECO:0007669"/>
    <property type="project" value="TreeGrafter"/>
</dbReference>
<dbReference type="PANTHER" id="PTHR10281">
    <property type="entry name" value="MEMBRANE-ASSOCIATED PROGESTERONE RECEPTOR COMPONENT-RELATED"/>
    <property type="match status" value="1"/>
</dbReference>
<dbReference type="OMA" id="WELQFRE"/>
<dbReference type="PANTHER" id="PTHR10281:SF72">
    <property type="entry name" value="NEUDESIN"/>
    <property type="match status" value="1"/>
</dbReference>
<sequence length="150" mass="16854">MWYTIIFVVIVAILLKNIFTEVKTASVQSADTPEVVEEGKFTPKTLAKYNGKDDKRIFIAVKGRVFDVTAGAAFYGPGGPYENFSGRDASRGLAKNSFELDCLTPLDKPIDTLSDLTKEEVESLENWEEHFENKYRVVGVLENEQPDEKI</sequence>
<dbReference type="SUPFAM" id="SSF55856">
    <property type="entry name" value="Cytochrome b5-like heme/steroid binding domain"/>
    <property type="match status" value="1"/>
</dbReference>